<sequence>MPSFPSTASLWSCLTRKGDTDAILIHLALANLLVLLSPGIPHTMAAFVFRKPLSGLGCKFVYYIQRVARGTTLCSTCVLSTYQAFTLTPRRAEGVMIRGGAPRVTGPSCCTCWMLSLLKNIFVPVTVTGPQDTGNDTDNQGKWFCSSSPSAATVLLRSVSDAVSYPHGLVQWLHGASPAETPPEGAVYSHPTGHHRCPPGDQSRPHRPDAGGHPCQLLHTEFNFQFLHHCSSGVFVVGAGHSYSGFVSPLLAPSS</sequence>
<evidence type="ECO:0000256" key="3">
    <source>
        <dbReference type="ARBA" id="ARBA00022475"/>
    </source>
</evidence>
<dbReference type="EMBL" id="VCEB01000226">
    <property type="protein sequence ID" value="KAB0353889.1"/>
    <property type="molecule type" value="Genomic_DNA"/>
</dbReference>
<dbReference type="GO" id="GO:0005886">
    <property type="term" value="C:plasma membrane"/>
    <property type="evidence" value="ECO:0007669"/>
    <property type="project" value="UniProtKB-SubCell"/>
</dbReference>
<evidence type="ECO:0000256" key="2">
    <source>
        <dbReference type="ARBA" id="ARBA00010663"/>
    </source>
</evidence>
<evidence type="ECO:0000313" key="14">
    <source>
        <dbReference type="Proteomes" id="UP000326062"/>
    </source>
</evidence>
<accession>A0A5N3VZQ7</accession>
<name>A0A5N3VZQ7_MUNRE</name>
<evidence type="ECO:0000256" key="4">
    <source>
        <dbReference type="ARBA" id="ARBA00022507"/>
    </source>
</evidence>
<feature type="region of interest" description="Disordered" evidence="12">
    <location>
        <begin position="186"/>
        <end position="212"/>
    </location>
</feature>
<keyword evidence="4 11" id="KW-0589">Pheromone response</keyword>
<comment type="similarity">
    <text evidence="2 11">Belongs to the G-protein coupled receptor 1 family.</text>
</comment>
<keyword evidence="5" id="KW-0812">Transmembrane</keyword>
<evidence type="ECO:0000256" key="9">
    <source>
        <dbReference type="ARBA" id="ARBA00023170"/>
    </source>
</evidence>
<dbReference type="InterPro" id="IPR004072">
    <property type="entry name" value="Vmron_rcpt_1"/>
</dbReference>
<keyword evidence="9 11" id="KW-0675">Receptor</keyword>
<evidence type="ECO:0000256" key="11">
    <source>
        <dbReference type="RuleBase" id="RU364061"/>
    </source>
</evidence>
<evidence type="ECO:0000256" key="7">
    <source>
        <dbReference type="ARBA" id="ARBA00023040"/>
    </source>
</evidence>
<dbReference type="Proteomes" id="UP000326062">
    <property type="component" value="Unassembled WGS sequence"/>
</dbReference>
<evidence type="ECO:0000256" key="1">
    <source>
        <dbReference type="ARBA" id="ARBA00004651"/>
    </source>
</evidence>
<dbReference type="GO" id="GO:0016503">
    <property type="term" value="F:pheromone receptor activity"/>
    <property type="evidence" value="ECO:0007669"/>
    <property type="project" value="InterPro"/>
</dbReference>
<evidence type="ECO:0000313" key="13">
    <source>
        <dbReference type="EMBL" id="KAB0353889.1"/>
    </source>
</evidence>
<keyword evidence="7 11" id="KW-0297">G-protein coupled receptor</keyword>
<dbReference type="PANTHER" id="PTHR24062">
    <property type="entry name" value="VOMERONASAL TYPE-1 RECEPTOR"/>
    <property type="match status" value="1"/>
</dbReference>
<evidence type="ECO:0000256" key="5">
    <source>
        <dbReference type="ARBA" id="ARBA00022692"/>
    </source>
</evidence>
<comment type="caution">
    <text evidence="13">The sequence shown here is derived from an EMBL/GenBank/DDBJ whole genome shotgun (WGS) entry which is preliminary data.</text>
</comment>
<gene>
    <name evidence="13" type="ORF">FD755_023413</name>
</gene>
<dbReference type="Pfam" id="PF03402">
    <property type="entry name" value="V1R"/>
    <property type="match status" value="1"/>
</dbReference>
<dbReference type="SUPFAM" id="SSF81321">
    <property type="entry name" value="Family A G protein-coupled receptor-like"/>
    <property type="match status" value="1"/>
</dbReference>
<evidence type="ECO:0000256" key="12">
    <source>
        <dbReference type="SAM" id="MobiDB-lite"/>
    </source>
</evidence>
<organism evidence="13 14">
    <name type="scientific">Muntiacus reevesi</name>
    <name type="common">Reeves' muntjac</name>
    <name type="synonym">Cervus reevesi</name>
    <dbReference type="NCBI Taxonomy" id="9886"/>
    <lineage>
        <taxon>Eukaryota</taxon>
        <taxon>Metazoa</taxon>
        <taxon>Chordata</taxon>
        <taxon>Craniata</taxon>
        <taxon>Vertebrata</taxon>
        <taxon>Euteleostomi</taxon>
        <taxon>Mammalia</taxon>
        <taxon>Eutheria</taxon>
        <taxon>Laurasiatheria</taxon>
        <taxon>Artiodactyla</taxon>
        <taxon>Ruminantia</taxon>
        <taxon>Pecora</taxon>
        <taxon>Cervidae</taxon>
        <taxon>Muntiacinae</taxon>
        <taxon>Muntiacus</taxon>
    </lineage>
</organism>
<keyword evidence="10 11" id="KW-0807">Transducer</keyword>
<dbReference type="GO" id="GO:0019236">
    <property type="term" value="P:response to pheromone"/>
    <property type="evidence" value="ECO:0007669"/>
    <property type="project" value="UniProtKB-KW"/>
</dbReference>
<evidence type="ECO:0000256" key="10">
    <source>
        <dbReference type="ARBA" id="ARBA00023224"/>
    </source>
</evidence>
<keyword evidence="6" id="KW-1133">Transmembrane helix</keyword>
<comment type="subcellular location">
    <subcellularLocation>
        <location evidence="1 11">Cell membrane</location>
        <topology evidence="1 11">Multi-pass membrane protein</topology>
    </subcellularLocation>
</comment>
<evidence type="ECO:0000256" key="8">
    <source>
        <dbReference type="ARBA" id="ARBA00023136"/>
    </source>
</evidence>
<reference evidence="13 14" key="1">
    <citation type="submission" date="2019-06" db="EMBL/GenBank/DDBJ databases">
        <title>Discovery of a novel chromosome fission-fusion reversal in muntjac.</title>
        <authorList>
            <person name="Mudd A.B."/>
            <person name="Bredeson J.V."/>
            <person name="Baum R."/>
            <person name="Hockemeyer D."/>
            <person name="Rokhsar D.S."/>
        </authorList>
    </citation>
    <scope>NUCLEOTIDE SEQUENCE [LARGE SCALE GENOMIC DNA]</scope>
    <source>
        <strain evidence="13">UCam_UCB_Mr</strain>
        <tissue evidence="13">Fibroblast cell line</tissue>
    </source>
</reference>
<proteinExistence type="inferred from homology"/>
<keyword evidence="14" id="KW-1185">Reference proteome</keyword>
<dbReference type="AlphaFoldDB" id="A0A5N3VZQ7"/>
<keyword evidence="8" id="KW-0472">Membrane</keyword>
<evidence type="ECO:0000256" key="6">
    <source>
        <dbReference type="ARBA" id="ARBA00022989"/>
    </source>
</evidence>
<dbReference type="Gene3D" id="1.20.1070.10">
    <property type="entry name" value="Rhodopsin 7-helix transmembrane proteins"/>
    <property type="match status" value="1"/>
</dbReference>
<keyword evidence="3 11" id="KW-1003">Cell membrane</keyword>
<protein>
    <recommendedName>
        <fullName evidence="11">Vomeronasal type-1 receptor</fullName>
    </recommendedName>
</protein>